<organism evidence="2 3">
    <name type="scientific">Martelella radicis</name>
    <dbReference type="NCBI Taxonomy" id="1397476"/>
    <lineage>
        <taxon>Bacteria</taxon>
        <taxon>Pseudomonadati</taxon>
        <taxon>Pseudomonadota</taxon>
        <taxon>Alphaproteobacteria</taxon>
        <taxon>Hyphomicrobiales</taxon>
        <taxon>Aurantimonadaceae</taxon>
        <taxon>Martelella</taxon>
    </lineage>
</organism>
<dbReference type="GO" id="GO:0005975">
    <property type="term" value="P:carbohydrate metabolic process"/>
    <property type="evidence" value="ECO:0007669"/>
    <property type="project" value="InterPro"/>
</dbReference>
<evidence type="ECO:0000313" key="2">
    <source>
        <dbReference type="EMBL" id="MBB4124608.1"/>
    </source>
</evidence>
<reference evidence="2 3" key="1">
    <citation type="submission" date="2020-08" db="EMBL/GenBank/DDBJ databases">
        <title>Genomic Encyclopedia of Type Strains, Phase IV (KMG-IV): sequencing the most valuable type-strain genomes for metagenomic binning, comparative biology and taxonomic classification.</title>
        <authorList>
            <person name="Goeker M."/>
        </authorList>
    </citation>
    <scope>NUCLEOTIDE SEQUENCE [LARGE SCALE GENOMIC DNA]</scope>
    <source>
        <strain evidence="2 3">DSM 28101</strain>
    </source>
</reference>
<keyword evidence="2" id="KW-0378">Hydrolase</keyword>
<protein>
    <submittedName>
        <fullName evidence="2">Glucosamine-6-phosphate deaminase</fullName>
        <ecNumber evidence="2">3.5.99.6</ecNumber>
    </submittedName>
</protein>
<proteinExistence type="predicted"/>
<dbReference type="AlphaFoldDB" id="A0A7W6KNU4"/>
<gene>
    <name evidence="2" type="ORF">GGR30_004568</name>
</gene>
<dbReference type="RefSeq" id="WP_183491448.1">
    <property type="nucleotide sequence ID" value="NZ_JACIDZ010000027.1"/>
</dbReference>
<dbReference type="SUPFAM" id="SSF100950">
    <property type="entry name" value="NagB/RpiA/CoA transferase-like"/>
    <property type="match status" value="1"/>
</dbReference>
<dbReference type="PANTHER" id="PTHR11280:SF6">
    <property type="entry name" value="GLUCOSAMINE-6-PHOSPHATE ISOMERASE NAGB"/>
    <property type="match status" value="1"/>
</dbReference>
<dbReference type="InterPro" id="IPR037171">
    <property type="entry name" value="NagB/RpiA_transferase-like"/>
</dbReference>
<feature type="domain" description="Glucosamine/galactosamine-6-phosphate isomerase" evidence="1">
    <location>
        <begin position="14"/>
        <end position="229"/>
    </location>
</feature>
<dbReference type="Proteomes" id="UP000530571">
    <property type="component" value="Unassembled WGS sequence"/>
</dbReference>
<dbReference type="InterPro" id="IPR006148">
    <property type="entry name" value="Glc/Gal-6P_isomerase"/>
</dbReference>
<keyword evidence="3" id="KW-1185">Reference proteome</keyword>
<dbReference type="PANTHER" id="PTHR11280">
    <property type="entry name" value="GLUCOSAMINE-6-PHOSPHATE ISOMERASE"/>
    <property type="match status" value="1"/>
</dbReference>
<sequence length="247" mass="26527">MKISVEGTVEKAGQVAARAGSALIAEAIERRGFANIILATGASQFEMLKALAQEPSIDWSRVTVFHLDEYIGLSEDHTASFVGYLKARFVERVPALKTFHAIDGLADPSSELARLNALIADAPIDVAFIGIGENGHLAFNDPPADFDAKQAYIEVALDEACRRQQVGEGWFASMDDVPRRAISMSIPQILKSGAIICTVPDSRKAEAVRGAVEGPVSNLCPASALQRHPQVFLFLDEPAASLIRTKG</sequence>
<dbReference type="InterPro" id="IPR004547">
    <property type="entry name" value="Glucosamine6P_isomerase"/>
</dbReference>
<dbReference type="GO" id="GO:0005737">
    <property type="term" value="C:cytoplasm"/>
    <property type="evidence" value="ECO:0007669"/>
    <property type="project" value="TreeGrafter"/>
</dbReference>
<dbReference type="EC" id="3.5.99.6" evidence="2"/>
<dbReference type="GO" id="GO:0006043">
    <property type="term" value="P:glucosamine catabolic process"/>
    <property type="evidence" value="ECO:0007669"/>
    <property type="project" value="TreeGrafter"/>
</dbReference>
<dbReference type="CDD" id="cd01399">
    <property type="entry name" value="GlcN6P_deaminase"/>
    <property type="match status" value="1"/>
</dbReference>
<name>A0A7W6KNU4_9HYPH</name>
<dbReference type="Pfam" id="PF01182">
    <property type="entry name" value="Glucosamine_iso"/>
    <property type="match status" value="1"/>
</dbReference>
<evidence type="ECO:0000259" key="1">
    <source>
        <dbReference type="Pfam" id="PF01182"/>
    </source>
</evidence>
<dbReference type="GO" id="GO:0042802">
    <property type="term" value="F:identical protein binding"/>
    <property type="evidence" value="ECO:0007669"/>
    <property type="project" value="TreeGrafter"/>
</dbReference>
<dbReference type="GO" id="GO:0004342">
    <property type="term" value="F:glucosamine-6-phosphate deaminase activity"/>
    <property type="evidence" value="ECO:0007669"/>
    <property type="project" value="UniProtKB-EC"/>
</dbReference>
<dbReference type="Gene3D" id="3.40.50.1360">
    <property type="match status" value="1"/>
</dbReference>
<dbReference type="GO" id="GO:0006046">
    <property type="term" value="P:N-acetylglucosamine catabolic process"/>
    <property type="evidence" value="ECO:0007669"/>
    <property type="project" value="TreeGrafter"/>
</dbReference>
<accession>A0A7W6KNU4</accession>
<dbReference type="EMBL" id="JACIDZ010000027">
    <property type="protein sequence ID" value="MBB4124608.1"/>
    <property type="molecule type" value="Genomic_DNA"/>
</dbReference>
<evidence type="ECO:0000313" key="3">
    <source>
        <dbReference type="Proteomes" id="UP000530571"/>
    </source>
</evidence>
<comment type="caution">
    <text evidence="2">The sequence shown here is derived from an EMBL/GenBank/DDBJ whole genome shotgun (WGS) entry which is preliminary data.</text>
</comment>
<dbReference type="GO" id="GO:0019262">
    <property type="term" value="P:N-acetylneuraminate catabolic process"/>
    <property type="evidence" value="ECO:0007669"/>
    <property type="project" value="TreeGrafter"/>
</dbReference>